<dbReference type="KEGG" id="sphi:TS85_09070"/>
<evidence type="ECO:0000259" key="6">
    <source>
        <dbReference type="Pfam" id="PF00441"/>
    </source>
</evidence>
<evidence type="ECO:0000313" key="9">
    <source>
        <dbReference type="Proteomes" id="UP000032300"/>
    </source>
</evidence>
<protein>
    <submittedName>
        <fullName evidence="8">Acyl-CoA dehydrogenase</fullName>
    </submittedName>
</protein>
<comment type="similarity">
    <text evidence="2">Belongs to the acyl-CoA dehydrogenase family.</text>
</comment>
<dbReference type="Pfam" id="PF00441">
    <property type="entry name" value="Acyl-CoA_dh_1"/>
    <property type="match status" value="1"/>
</dbReference>
<evidence type="ECO:0000313" key="8">
    <source>
        <dbReference type="EMBL" id="AJP71906.1"/>
    </source>
</evidence>
<keyword evidence="4" id="KW-0274">FAD</keyword>
<dbReference type="CDD" id="cd00567">
    <property type="entry name" value="ACAD"/>
    <property type="match status" value="1"/>
</dbReference>
<feature type="domain" description="Acyl-CoA dehydrogenase/oxidase C-terminal" evidence="6">
    <location>
        <begin position="212"/>
        <end position="353"/>
    </location>
</feature>
<dbReference type="InterPro" id="IPR009100">
    <property type="entry name" value="AcylCoA_DH/oxidase_NM_dom_sf"/>
</dbReference>
<keyword evidence="3" id="KW-0285">Flavoprotein</keyword>
<evidence type="ECO:0000256" key="3">
    <source>
        <dbReference type="ARBA" id="ARBA00022630"/>
    </source>
</evidence>
<dbReference type="RefSeq" id="WP_044331744.1">
    <property type="nucleotide sequence ID" value="NZ_CP010836.1"/>
</dbReference>
<keyword evidence="5" id="KW-0560">Oxidoreductase</keyword>
<evidence type="ECO:0000256" key="5">
    <source>
        <dbReference type="ARBA" id="ARBA00023002"/>
    </source>
</evidence>
<dbReference type="Gene3D" id="2.40.110.10">
    <property type="entry name" value="Butyryl-CoA Dehydrogenase, subunit A, domain 2"/>
    <property type="match status" value="1"/>
</dbReference>
<reference evidence="8 9" key="2">
    <citation type="submission" date="2015-02" db="EMBL/GenBank/DDBJ databases">
        <title>The complete genome of Sphingomonas hengshuiensis sp. WHSC-8 isolated from soil of Hengshui Lake.</title>
        <authorList>
            <person name="Wei S."/>
            <person name="Guo J."/>
            <person name="Su C."/>
            <person name="Wu R."/>
            <person name="Zhang Z."/>
            <person name="Liang K."/>
            <person name="Li H."/>
            <person name="Wang T."/>
            <person name="Liu H."/>
            <person name="Zhang C."/>
            <person name="Li Z."/>
            <person name="Wang Q."/>
            <person name="Meng J."/>
        </authorList>
    </citation>
    <scope>NUCLEOTIDE SEQUENCE [LARGE SCALE GENOMIC DNA]</scope>
    <source>
        <strain evidence="8 9">WHSC-8</strain>
    </source>
</reference>
<dbReference type="SUPFAM" id="SSF56645">
    <property type="entry name" value="Acyl-CoA dehydrogenase NM domain-like"/>
    <property type="match status" value="1"/>
</dbReference>
<sequence>MAVLTEEQTMLRDMARDWADNESPVTAFRRMRAAAPPARFDADAWRAQAEMGWAGIIVPEAQGGAGMGYGSLGLVLEQLGRNLAATPLAATAAATSALLLGGSEAQQAAWLPRIAAGDVIATLAVDEGPRFAPDRIATTVEDGALTGTKAFVAEGDSAQLFVVAAVDGLYLVADGAGVARAPRSLVDSRSHAEIRFVGAPAERLAGGGPDLLTRVTDRAAAALCAEMLGMAESAFEQTNAFLKTRVQFGQVLASFQALQHRMAKMFTELELMRSVVEAALEAVDSGKPDVRQEVSLAKALAGETLNLVSREMVQLHGGIGMTDEHDAGFYLKRARVLEAMWGNAAWHRERFARLAGY</sequence>
<organism evidence="8 9">
    <name type="scientific">Sphingomonas hengshuiensis</name>
    <dbReference type="NCBI Taxonomy" id="1609977"/>
    <lineage>
        <taxon>Bacteria</taxon>
        <taxon>Pseudomonadati</taxon>
        <taxon>Pseudomonadota</taxon>
        <taxon>Alphaproteobacteria</taxon>
        <taxon>Sphingomonadales</taxon>
        <taxon>Sphingomonadaceae</taxon>
        <taxon>Sphingomonas</taxon>
    </lineage>
</organism>
<feature type="domain" description="Acyl-CoA dehydrogenase/oxidase N-terminal" evidence="7">
    <location>
        <begin position="5"/>
        <end position="118"/>
    </location>
</feature>
<reference evidence="8 9" key="1">
    <citation type="journal article" date="2015" name="Int. J. Syst. Evol. Microbiol.">
        <title>Sphingomonas hengshuiensis sp. nov., isolated from lake wetland.</title>
        <authorList>
            <person name="Wei S."/>
            <person name="Wang T."/>
            <person name="Liu H."/>
            <person name="Zhang C."/>
            <person name="Guo J."/>
            <person name="Wang Q."/>
            <person name="Liang K."/>
            <person name="Zhang Z."/>
        </authorList>
    </citation>
    <scope>NUCLEOTIDE SEQUENCE [LARGE SCALE GENOMIC DNA]</scope>
    <source>
        <strain evidence="8 9">WHSC-8</strain>
    </source>
</reference>
<dbReference type="InterPro" id="IPR013786">
    <property type="entry name" value="AcylCoA_DH/ox_N"/>
</dbReference>
<proteinExistence type="inferred from homology"/>
<dbReference type="GO" id="GO:0050660">
    <property type="term" value="F:flavin adenine dinucleotide binding"/>
    <property type="evidence" value="ECO:0007669"/>
    <property type="project" value="InterPro"/>
</dbReference>
<name>A0A7U4J7X5_9SPHN</name>
<evidence type="ECO:0000256" key="1">
    <source>
        <dbReference type="ARBA" id="ARBA00001974"/>
    </source>
</evidence>
<accession>A0A7U4J7X5</accession>
<dbReference type="InterPro" id="IPR046373">
    <property type="entry name" value="Acyl-CoA_Oxase/DH_mid-dom_sf"/>
</dbReference>
<dbReference type="Pfam" id="PF02771">
    <property type="entry name" value="Acyl-CoA_dh_N"/>
    <property type="match status" value="1"/>
</dbReference>
<evidence type="ECO:0000256" key="2">
    <source>
        <dbReference type="ARBA" id="ARBA00009347"/>
    </source>
</evidence>
<keyword evidence="9" id="KW-1185">Reference proteome</keyword>
<dbReference type="SUPFAM" id="SSF47203">
    <property type="entry name" value="Acyl-CoA dehydrogenase C-terminal domain-like"/>
    <property type="match status" value="1"/>
</dbReference>
<dbReference type="Gene3D" id="1.10.540.10">
    <property type="entry name" value="Acyl-CoA dehydrogenase/oxidase, N-terminal domain"/>
    <property type="match status" value="1"/>
</dbReference>
<gene>
    <name evidence="8" type="ORF">TS85_09070</name>
</gene>
<evidence type="ECO:0000259" key="7">
    <source>
        <dbReference type="Pfam" id="PF02771"/>
    </source>
</evidence>
<dbReference type="AlphaFoldDB" id="A0A7U4J7X5"/>
<comment type="cofactor">
    <cofactor evidence="1">
        <name>FAD</name>
        <dbReference type="ChEBI" id="CHEBI:57692"/>
    </cofactor>
</comment>
<dbReference type="Gene3D" id="1.20.140.10">
    <property type="entry name" value="Butyryl-CoA Dehydrogenase, subunit A, domain 3"/>
    <property type="match status" value="1"/>
</dbReference>
<dbReference type="InterPro" id="IPR037069">
    <property type="entry name" value="AcylCoA_DH/ox_N_sf"/>
</dbReference>
<dbReference type="InterPro" id="IPR036250">
    <property type="entry name" value="AcylCo_DH-like_C"/>
</dbReference>
<evidence type="ECO:0000256" key="4">
    <source>
        <dbReference type="ARBA" id="ARBA00022827"/>
    </source>
</evidence>
<dbReference type="GO" id="GO:0003995">
    <property type="term" value="F:acyl-CoA dehydrogenase activity"/>
    <property type="evidence" value="ECO:0007669"/>
    <property type="project" value="TreeGrafter"/>
</dbReference>
<dbReference type="OrthoDB" id="7328575at2"/>
<dbReference type="Proteomes" id="UP000032300">
    <property type="component" value="Chromosome"/>
</dbReference>
<dbReference type="PANTHER" id="PTHR43884">
    <property type="entry name" value="ACYL-COA DEHYDROGENASE"/>
    <property type="match status" value="1"/>
</dbReference>
<dbReference type="EMBL" id="CP010836">
    <property type="protein sequence ID" value="AJP71906.1"/>
    <property type="molecule type" value="Genomic_DNA"/>
</dbReference>
<dbReference type="InterPro" id="IPR009075">
    <property type="entry name" value="AcylCo_DH/oxidase_C"/>
</dbReference>
<dbReference type="PANTHER" id="PTHR43884:SF20">
    <property type="entry name" value="ACYL-COA DEHYDROGENASE FADE28"/>
    <property type="match status" value="1"/>
</dbReference>